<dbReference type="PANTHER" id="PTHR33991:SF1">
    <property type="entry name" value="DNA REPAIR PROTEIN RECO"/>
    <property type="match status" value="1"/>
</dbReference>
<sequence>MPTYRDDALVLRTHKLGEADRIITLLTSRHGKVRAVARGVRRTSSKFGGRLEPFSHVDIQFAQGRALDVVAQVESLHAYGEPLLADYEAYTCGQVMLETADRLVSEEGQPSPSQYRLLVGAVRVLGEGTTDGPRPAAMVLDSYLLRALATAGWAPSLSDCARCGIEGPHAFFNPSAGGMVCVDCRPPGSARPNPGTVDYLQALLTGRWELTRGVAAAQQREGSGLVQAFVQWHLERGLRSMTMVERSYAEAHHSQLRQQPQG</sequence>
<comment type="similarity">
    <text evidence="2 8">Belongs to the RecO family.</text>
</comment>
<evidence type="ECO:0000256" key="1">
    <source>
        <dbReference type="ARBA" id="ARBA00003065"/>
    </source>
</evidence>
<comment type="caution">
    <text evidence="10">The sequence shown here is derived from an EMBL/GenBank/DDBJ whole genome shotgun (WGS) entry which is preliminary data.</text>
</comment>
<dbReference type="HAMAP" id="MF_00201">
    <property type="entry name" value="RecO"/>
    <property type="match status" value="1"/>
</dbReference>
<dbReference type="EMBL" id="JBHUFZ010000022">
    <property type="protein sequence ID" value="MFD1890528.1"/>
    <property type="molecule type" value="Genomic_DNA"/>
</dbReference>
<feature type="domain" description="DNA replication/recombination mediator RecO N-terminal" evidence="9">
    <location>
        <begin position="1"/>
        <end position="79"/>
    </location>
</feature>
<dbReference type="SUPFAM" id="SSF50249">
    <property type="entry name" value="Nucleic acid-binding proteins"/>
    <property type="match status" value="1"/>
</dbReference>
<name>A0ABW4RY49_9ACTN</name>
<keyword evidence="5 8" id="KW-0233">DNA recombination</keyword>
<dbReference type="Pfam" id="PF11967">
    <property type="entry name" value="RecO_N"/>
    <property type="match status" value="1"/>
</dbReference>
<dbReference type="RefSeq" id="WP_343873651.1">
    <property type="nucleotide sequence ID" value="NZ_BAAAIX010000019.1"/>
</dbReference>
<dbReference type="InterPro" id="IPR003717">
    <property type="entry name" value="RecO"/>
</dbReference>
<accession>A0ABW4RY49</accession>
<evidence type="ECO:0000256" key="6">
    <source>
        <dbReference type="ARBA" id="ARBA00023204"/>
    </source>
</evidence>
<dbReference type="SUPFAM" id="SSF57863">
    <property type="entry name" value="ArfGap/RecO-like zinc finger"/>
    <property type="match status" value="1"/>
</dbReference>
<keyword evidence="4 8" id="KW-0227">DNA damage</keyword>
<evidence type="ECO:0000256" key="8">
    <source>
        <dbReference type="HAMAP-Rule" id="MF_00201"/>
    </source>
</evidence>
<evidence type="ECO:0000313" key="11">
    <source>
        <dbReference type="Proteomes" id="UP001597326"/>
    </source>
</evidence>
<dbReference type="Gene3D" id="6.20.220.20">
    <property type="entry name" value="Recombination protein O, zinc-binding domain"/>
    <property type="match status" value="1"/>
</dbReference>
<protein>
    <recommendedName>
        <fullName evidence="3 8">DNA repair protein RecO</fullName>
    </recommendedName>
    <alternativeName>
        <fullName evidence="7 8">Recombination protein O</fullName>
    </alternativeName>
</protein>
<evidence type="ECO:0000256" key="5">
    <source>
        <dbReference type="ARBA" id="ARBA00023172"/>
    </source>
</evidence>
<evidence type="ECO:0000313" key="10">
    <source>
        <dbReference type="EMBL" id="MFD1890528.1"/>
    </source>
</evidence>
<dbReference type="Gene3D" id="1.20.1440.120">
    <property type="entry name" value="Recombination protein O, C-terminal domain"/>
    <property type="match status" value="1"/>
</dbReference>
<dbReference type="PANTHER" id="PTHR33991">
    <property type="entry name" value="DNA REPAIR PROTEIN RECO"/>
    <property type="match status" value="1"/>
</dbReference>
<evidence type="ECO:0000256" key="7">
    <source>
        <dbReference type="ARBA" id="ARBA00033409"/>
    </source>
</evidence>
<dbReference type="InterPro" id="IPR037278">
    <property type="entry name" value="ARFGAP/RecO"/>
</dbReference>
<gene>
    <name evidence="8 10" type="primary">recO</name>
    <name evidence="10" type="ORF">ACFSCS_10110</name>
</gene>
<dbReference type="Proteomes" id="UP001597326">
    <property type="component" value="Unassembled WGS sequence"/>
</dbReference>
<comment type="function">
    <text evidence="1 8">Involved in DNA repair and RecF pathway recombination.</text>
</comment>
<evidence type="ECO:0000259" key="9">
    <source>
        <dbReference type="Pfam" id="PF11967"/>
    </source>
</evidence>
<organism evidence="10 11">
    <name type="scientific">Luteococcus peritonei</name>
    <dbReference type="NCBI Taxonomy" id="88874"/>
    <lineage>
        <taxon>Bacteria</taxon>
        <taxon>Bacillati</taxon>
        <taxon>Actinomycetota</taxon>
        <taxon>Actinomycetes</taxon>
        <taxon>Propionibacteriales</taxon>
        <taxon>Propionibacteriaceae</taxon>
        <taxon>Luteococcus</taxon>
    </lineage>
</organism>
<evidence type="ECO:0000256" key="3">
    <source>
        <dbReference type="ARBA" id="ARBA00021310"/>
    </source>
</evidence>
<evidence type="ECO:0000256" key="2">
    <source>
        <dbReference type="ARBA" id="ARBA00007452"/>
    </source>
</evidence>
<dbReference type="InterPro" id="IPR012340">
    <property type="entry name" value="NA-bd_OB-fold"/>
</dbReference>
<dbReference type="InterPro" id="IPR042242">
    <property type="entry name" value="RecO_C"/>
</dbReference>
<keyword evidence="11" id="KW-1185">Reference proteome</keyword>
<proteinExistence type="inferred from homology"/>
<reference evidence="11" key="1">
    <citation type="journal article" date="2019" name="Int. J. Syst. Evol. Microbiol.">
        <title>The Global Catalogue of Microorganisms (GCM) 10K type strain sequencing project: providing services to taxonomists for standard genome sequencing and annotation.</title>
        <authorList>
            <consortium name="The Broad Institute Genomics Platform"/>
            <consortium name="The Broad Institute Genome Sequencing Center for Infectious Disease"/>
            <person name="Wu L."/>
            <person name="Ma J."/>
        </authorList>
    </citation>
    <scope>NUCLEOTIDE SEQUENCE [LARGE SCALE GENOMIC DNA]</scope>
    <source>
        <strain evidence="11">CAIM 431</strain>
    </source>
</reference>
<dbReference type="InterPro" id="IPR022572">
    <property type="entry name" value="DNA_rep/recomb_RecO_N"/>
</dbReference>
<evidence type="ECO:0000256" key="4">
    <source>
        <dbReference type="ARBA" id="ARBA00022763"/>
    </source>
</evidence>
<keyword evidence="6 8" id="KW-0234">DNA repair</keyword>
<dbReference type="Pfam" id="PF02565">
    <property type="entry name" value="RecO_C"/>
    <property type="match status" value="1"/>
</dbReference>
<dbReference type="NCBIfam" id="TIGR00613">
    <property type="entry name" value="reco"/>
    <property type="match status" value="1"/>
</dbReference>
<dbReference type="Gene3D" id="2.40.50.140">
    <property type="entry name" value="Nucleic acid-binding proteins"/>
    <property type="match status" value="1"/>
</dbReference>